<evidence type="ECO:0000256" key="7">
    <source>
        <dbReference type="ARBA" id="ARBA00022777"/>
    </source>
</evidence>
<keyword evidence="7" id="KW-0418">Kinase</keyword>
<keyword evidence="9" id="KW-0902">Two-component regulatory system</keyword>
<evidence type="ECO:0000256" key="4">
    <source>
        <dbReference type="ARBA" id="ARBA00022553"/>
    </source>
</evidence>
<dbReference type="InterPro" id="IPR003660">
    <property type="entry name" value="HAMP_dom"/>
</dbReference>
<dbReference type="InterPro" id="IPR003661">
    <property type="entry name" value="HisK_dim/P_dom"/>
</dbReference>
<reference evidence="13 14" key="1">
    <citation type="journal article" date="2019" name="Anaerobe">
        <title>Detection of Robinsoniella peoriensis in multiple bone samples of a trauma patient.</title>
        <authorList>
            <person name="Schrottner P."/>
            <person name="Hartwich K."/>
            <person name="Bunk B."/>
            <person name="Schober I."/>
            <person name="Helbig S."/>
            <person name="Rudolph W.W."/>
            <person name="Gunzer F."/>
        </authorList>
    </citation>
    <scope>NUCLEOTIDE SEQUENCE [LARGE SCALE GENOMIC DNA]</scope>
    <source>
        <strain evidence="13 14">DSM 106044</strain>
    </source>
</reference>
<dbReference type="SMART" id="SM00388">
    <property type="entry name" value="HisKA"/>
    <property type="match status" value="1"/>
</dbReference>
<evidence type="ECO:0000313" key="13">
    <source>
        <dbReference type="EMBL" id="TLC99476.1"/>
    </source>
</evidence>
<dbReference type="Pfam" id="PF00512">
    <property type="entry name" value="HisKA"/>
    <property type="match status" value="1"/>
</dbReference>
<dbReference type="InterPro" id="IPR050428">
    <property type="entry name" value="TCS_sensor_his_kinase"/>
</dbReference>
<gene>
    <name evidence="13" type="primary">creC</name>
    <name evidence="13" type="ORF">DSM106044_03679</name>
</gene>
<dbReference type="SUPFAM" id="SSF47384">
    <property type="entry name" value="Homodimeric domain of signal transducing histidine kinase"/>
    <property type="match status" value="1"/>
</dbReference>
<evidence type="ECO:0000259" key="11">
    <source>
        <dbReference type="PROSITE" id="PS50109"/>
    </source>
</evidence>
<keyword evidence="4" id="KW-0597">Phosphoprotein</keyword>
<dbReference type="Gene3D" id="1.10.287.130">
    <property type="match status" value="1"/>
</dbReference>
<keyword evidence="10" id="KW-0472">Membrane</keyword>
<comment type="caution">
    <text evidence="13">The sequence shown here is derived from an EMBL/GenBank/DDBJ whole genome shotgun (WGS) entry which is preliminary data.</text>
</comment>
<dbReference type="InterPro" id="IPR005467">
    <property type="entry name" value="His_kinase_dom"/>
</dbReference>
<evidence type="ECO:0000256" key="10">
    <source>
        <dbReference type="SAM" id="Phobius"/>
    </source>
</evidence>
<dbReference type="EC" id="2.7.13.3" evidence="3"/>
<comment type="subcellular location">
    <subcellularLocation>
        <location evidence="2">Membrane</location>
    </subcellularLocation>
</comment>
<dbReference type="CDD" id="cd00082">
    <property type="entry name" value="HisKA"/>
    <property type="match status" value="1"/>
</dbReference>
<dbReference type="PROSITE" id="PS50885">
    <property type="entry name" value="HAMP"/>
    <property type="match status" value="1"/>
</dbReference>
<dbReference type="Gene3D" id="3.30.565.10">
    <property type="entry name" value="Histidine kinase-like ATPase, C-terminal domain"/>
    <property type="match status" value="1"/>
</dbReference>
<dbReference type="AlphaFoldDB" id="A0A4U8Q448"/>
<evidence type="ECO:0000256" key="1">
    <source>
        <dbReference type="ARBA" id="ARBA00000085"/>
    </source>
</evidence>
<accession>A0A4U8Q448</accession>
<sequence length="451" mass="49883" precursor="true">MAKRQRSVSLSFVLLRFAVVMSGCMLLCCMVWSFCLVRFQNTGIAYRGVVPNQQVEQMLDGEPETFVSPGDDFLPEYALFDPNGKVLESNVEGKKLETLTGILQEDAYSLYVSRHTNADVSRYTYADGSTIIFRWHYRAEFTNPVLRDMLPPFEYLWLATFGAALVLCLLFNTLWLRRRLAAKLKLFSEVSEKIGAQELDFTIPHAGILEYDQALGAMEHMREALYSALSSQWAAQQEREAEIAALAHDLKTPLTLVGGNAELLLGEELPGSSRKMVETIMAGNDRARQYVASLLETAAGGDEAFENTSLSAMFDELSNRTMAFAETKRVCLQTHNGLEGTVSIQRDHLLRALGNVVQNAIEYTPAGGNVYLESSMAEGGWQVTVRDEGPGFSKSALHHATERLWRGDAARGTDGHNGLGLWFAAEVVKAHAGQLELDNCESGGVVTVRFC</sequence>
<dbReference type="SUPFAM" id="SSF55874">
    <property type="entry name" value="ATPase domain of HSP90 chaperone/DNA topoisomerase II/histidine kinase"/>
    <property type="match status" value="1"/>
</dbReference>
<evidence type="ECO:0000256" key="5">
    <source>
        <dbReference type="ARBA" id="ARBA00022679"/>
    </source>
</evidence>
<evidence type="ECO:0000256" key="9">
    <source>
        <dbReference type="ARBA" id="ARBA00023012"/>
    </source>
</evidence>
<dbReference type="Pfam" id="PF02518">
    <property type="entry name" value="HATPase_c"/>
    <property type="match status" value="1"/>
</dbReference>
<dbReference type="RefSeq" id="WP_138003296.1">
    <property type="nucleotide sequence ID" value="NZ_QGQD01000069.1"/>
</dbReference>
<dbReference type="InterPro" id="IPR036097">
    <property type="entry name" value="HisK_dim/P_sf"/>
</dbReference>
<dbReference type="InterPro" id="IPR036890">
    <property type="entry name" value="HATPase_C_sf"/>
</dbReference>
<keyword evidence="5 13" id="KW-0808">Transferase</keyword>
<dbReference type="GO" id="GO:0000155">
    <property type="term" value="F:phosphorelay sensor kinase activity"/>
    <property type="evidence" value="ECO:0007669"/>
    <property type="project" value="InterPro"/>
</dbReference>
<feature type="domain" description="HAMP" evidence="12">
    <location>
        <begin position="178"/>
        <end position="230"/>
    </location>
</feature>
<dbReference type="CDD" id="cd00075">
    <property type="entry name" value="HATPase"/>
    <property type="match status" value="1"/>
</dbReference>
<evidence type="ECO:0000259" key="12">
    <source>
        <dbReference type="PROSITE" id="PS50885"/>
    </source>
</evidence>
<dbReference type="EMBL" id="QGQD01000069">
    <property type="protein sequence ID" value="TLC99476.1"/>
    <property type="molecule type" value="Genomic_DNA"/>
</dbReference>
<evidence type="ECO:0000256" key="6">
    <source>
        <dbReference type="ARBA" id="ARBA00022692"/>
    </source>
</evidence>
<dbReference type="PANTHER" id="PTHR45436:SF5">
    <property type="entry name" value="SENSOR HISTIDINE KINASE TRCS"/>
    <property type="match status" value="1"/>
</dbReference>
<name>A0A4U8Q448_9FIRM</name>
<dbReference type="STRING" id="180332.GCA_000797495_01144"/>
<evidence type="ECO:0000313" key="14">
    <source>
        <dbReference type="Proteomes" id="UP000306509"/>
    </source>
</evidence>
<protein>
    <recommendedName>
        <fullName evidence="3">histidine kinase</fullName>
        <ecNumber evidence="3">2.7.13.3</ecNumber>
    </recommendedName>
</protein>
<dbReference type="GO" id="GO:0016020">
    <property type="term" value="C:membrane"/>
    <property type="evidence" value="ECO:0007669"/>
    <property type="project" value="UniProtKB-SubCell"/>
</dbReference>
<comment type="catalytic activity">
    <reaction evidence="1">
        <text>ATP + protein L-histidine = ADP + protein N-phospho-L-histidine.</text>
        <dbReference type="EC" id="2.7.13.3"/>
    </reaction>
</comment>
<evidence type="ECO:0000256" key="2">
    <source>
        <dbReference type="ARBA" id="ARBA00004370"/>
    </source>
</evidence>
<keyword evidence="6 10" id="KW-0812">Transmembrane</keyword>
<feature type="transmembrane region" description="Helical" evidence="10">
    <location>
        <begin position="155"/>
        <end position="176"/>
    </location>
</feature>
<keyword evidence="8 10" id="KW-1133">Transmembrane helix</keyword>
<keyword evidence="14" id="KW-1185">Reference proteome</keyword>
<dbReference type="SMART" id="SM00387">
    <property type="entry name" value="HATPase_c"/>
    <property type="match status" value="1"/>
</dbReference>
<feature type="transmembrane region" description="Helical" evidence="10">
    <location>
        <begin position="12"/>
        <end position="34"/>
    </location>
</feature>
<dbReference type="PROSITE" id="PS50109">
    <property type="entry name" value="HIS_KIN"/>
    <property type="match status" value="1"/>
</dbReference>
<proteinExistence type="predicted"/>
<organism evidence="13 14">
    <name type="scientific">Robinsoniella peoriensis</name>
    <dbReference type="NCBI Taxonomy" id="180332"/>
    <lineage>
        <taxon>Bacteria</taxon>
        <taxon>Bacillati</taxon>
        <taxon>Bacillota</taxon>
        <taxon>Clostridia</taxon>
        <taxon>Lachnospirales</taxon>
        <taxon>Lachnospiraceae</taxon>
        <taxon>Robinsoniella</taxon>
    </lineage>
</organism>
<dbReference type="InterPro" id="IPR003594">
    <property type="entry name" value="HATPase_dom"/>
</dbReference>
<dbReference type="Proteomes" id="UP000306509">
    <property type="component" value="Unassembled WGS sequence"/>
</dbReference>
<evidence type="ECO:0000256" key="8">
    <source>
        <dbReference type="ARBA" id="ARBA00022989"/>
    </source>
</evidence>
<dbReference type="PANTHER" id="PTHR45436">
    <property type="entry name" value="SENSOR HISTIDINE KINASE YKOH"/>
    <property type="match status" value="1"/>
</dbReference>
<evidence type="ECO:0000256" key="3">
    <source>
        <dbReference type="ARBA" id="ARBA00012438"/>
    </source>
</evidence>
<feature type="domain" description="Histidine kinase" evidence="11">
    <location>
        <begin position="245"/>
        <end position="451"/>
    </location>
</feature>